<dbReference type="PROSITE" id="PS50191">
    <property type="entry name" value="CRAL_TRIO"/>
    <property type="match status" value="1"/>
</dbReference>
<name>A0AA85ASD1_9TREM</name>
<dbReference type="AlphaFoldDB" id="A0AA85ASD1"/>
<protein>
    <recommendedName>
        <fullName evidence="7">CRAL-TRIO domain-containing protein</fullName>
    </recommendedName>
</protein>
<dbReference type="Gene3D" id="3.40.525.10">
    <property type="entry name" value="CRAL-TRIO lipid binding domain"/>
    <property type="match status" value="1"/>
</dbReference>
<dbReference type="PROSITE" id="PS50055">
    <property type="entry name" value="TYR_PHOSPHATASE_PTP"/>
    <property type="match status" value="1"/>
</dbReference>
<dbReference type="InterPro" id="IPR029021">
    <property type="entry name" value="Prot-tyrosine_phosphatase-like"/>
</dbReference>
<dbReference type="WBParaSite" id="SMTH1_105220.1">
    <property type="protein sequence ID" value="SMTH1_105220.1"/>
    <property type="gene ID" value="SMTH1_105220"/>
</dbReference>
<proteinExistence type="predicted"/>
<evidence type="ECO:0000313" key="5">
    <source>
        <dbReference type="Proteomes" id="UP000050791"/>
    </source>
</evidence>
<evidence type="ECO:0000259" key="4">
    <source>
        <dbReference type="PROSITE" id="PS50191"/>
    </source>
</evidence>
<feature type="domain" description="CRAL-TRIO" evidence="4">
    <location>
        <begin position="424"/>
        <end position="585"/>
    </location>
</feature>
<dbReference type="InterPro" id="IPR050348">
    <property type="entry name" value="Protein-Tyr_Phosphatase"/>
</dbReference>
<feature type="coiled-coil region" evidence="1">
    <location>
        <begin position="105"/>
        <end position="164"/>
    </location>
</feature>
<dbReference type="GO" id="GO:0004725">
    <property type="term" value="F:protein tyrosine phosphatase activity"/>
    <property type="evidence" value="ECO:0007669"/>
    <property type="project" value="InterPro"/>
</dbReference>
<feature type="compositionally biased region" description="Basic residues" evidence="2">
    <location>
        <begin position="1"/>
        <end position="16"/>
    </location>
</feature>
<dbReference type="PANTHER" id="PTHR19134:SF534">
    <property type="entry name" value="LD27988P"/>
    <property type="match status" value="1"/>
</dbReference>
<dbReference type="Pfam" id="PF00102">
    <property type="entry name" value="Y_phosphatase"/>
    <property type="match status" value="1"/>
</dbReference>
<organism evidence="5 6">
    <name type="scientific">Schistosoma mattheei</name>
    <dbReference type="NCBI Taxonomy" id="31246"/>
    <lineage>
        <taxon>Eukaryota</taxon>
        <taxon>Metazoa</taxon>
        <taxon>Spiralia</taxon>
        <taxon>Lophotrochozoa</taxon>
        <taxon>Platyhelminthes</taxon>
        <taxon>Trematoda</taxon>
        <taxon>Digenea</taxon>
        <taxon>Strigeidida</taxon>
        <taxon>Schistosomatoidea</taxon>
        <taxon>Schistosomatidae</taxon>
        <taxon>Schistosoma</taxon>
    </lineage>
</organism>
<dbReference type="Proteomes" id="UP000050791">
    <property type="component" value="Unassembled WGS sequence"/>
</dbReference>
<dbReference type="SUPFAM" id="SSF52799">
    <property type="entry name" value="(Phosphotyrosine protein) phosphatases II"/>
    <property type="match status" value="1"/>
</dbReference>
<reference evidence="6" key="1">
    <citation type="submission" date="2023-11" db="UniProtKB">
        <authorList>
            <consortium name="WormBaseParasite"/>
        </authorList>
    </citation>
    <scope>IDENTIFICATION</scope>
</reference>
<dbReference type="InterPro" id="IPR001251">
    <property type="entry name" value="CRAL-TRIO_dom"/>
</dbReference>
<evidence type="ECO:0000259" key="3">
    <source>
        <dbReference type="PROSITE" id="PS50055"/>
    </source>
</evidence>
<keyword evidence="1" id="KW-0175">Coiled coil</keyword>
<dbReference type="Gene3D" id="3.90.190.10">
    <property type="entry name" value="Protein tyrosine phosphatase superfamily"/>
    <property type="match status" value="1"/>
</dbReference>
<dbReference type="InterPro" id="IPR000242">
    <property type="entry name" value="PTP_cat"/>
</dbReference>
<evidence type="ECO:0000256" key="1">
    <source>
        <dbReference type="SAM" id="Coils"/>
    </source>
</evidence>
<dbReference type="CDD" id="cd00170">
    <property type="entry name" value="SEC14"/>
    <property type="match status" value="1"/>
</dbReference>
<accession>A0AA85ASD1</accession>
<sequence>MPPKKGKSKNPVKKPKKVENLTPKEAILDYQIGNLRNVLSRLKFKRETLKNMLMEKLQILNTLKLEGEKMLKDTLLKVSKVSTSDDTTVSGDDVKNYLLETWKIRDLEENEVNKIQDEIKLTQNLTKDVVLELKQWQMYSDVTKKSNELRIQMLETEYTNMKQRFESMVEYLTKEENQSYLNVQTNIECSSEHIRNSVIENAVDTLNKLFSQQMLQNKWLKIEKESLDEKMERIMDEIGNLQRENIAAEEDIFHVNFTHMLIPLSFCDIQVTDADDLHKSTVLDLNLDQDVFGIECHTALKNFENKTYQNRRHLNTINERLLTSVCNPDLKILHRLNEDETPNQTAESESLTAFGPLGKKEIQAFITKVKSLPGGTNIQQDEAEKAAHLYLRARKRDVERAVELYKANKRMRYTENVDSIDPLEDGVRRELLSGKFTVLPTLPDDEMDATVAIFTAYRHWPPLTTHRDTLKGVLYQLDAVMMDEQSQRKGLVVLYDMRDTKYSNFDYHLCIKLLNLFKGVYPARLRKVIIIEPPFWFRAPFNVLRLFVREKMRDRIYSVGYDELNVHLPNSTLKRLFGQLTLNQHFDWLLNCFKRTGHFSRMPTDYFKLSQLSSLRPSDSIYSALHNPLLGNELIVQLDLYNNNYNHENVDDNTDKIITTNTITNGSINSKDISLSSIHGSLRVPMKNRRCSDDFLHTTIITSSSSSAITTISRSSLSSMVHGSTQPQYYNTINESISPLSRLIGDTIGLQTSPLPRRGVLTNNRMTDSMFEASISHNNKDCTSSSTSSMFHNERRVFYRSDRHLSHSNSFRHRTNTITTLANNISSISNGSIYSTHSPSSKDQLYVTNPLSETRLSVSEFITRVQSVGSIGLTLEFDALFKDSPVKGACTRFAQASNKRRNRYLDVPCLDSTAVELSDNTYIHANWVDGYQCPRAYILAQGPLENTIREFWMTVWEHKVITIIMLTKVVEGQRPKCALYWPTKNSSSSLSKDQSIPRSSVHPVDTKMTPTISATYGEFQVTNCGESIEAGGLYKRSVLEVTCKSSVNDVHSSTTHIGVSRLERNRQKSKMIVQNSLKVVPTIHFIQ</sequence>
<dbReference type="InterPro" id="IPR036865">
    <property type="entry name" value="CRAL-TRIO_dom_sf"/>
</dbReference>
<dbReference type="PANTHER" id="PTHR19134">
    <property type="entry name" value="RECEPTOR-TYPE TYROSINE-PROTEIN PHOSPHATASE"/>
    <property type="match status" value="1"/>
</dbReference>
<feature type="coiled-coil region" evidence="1">
    <location>
        <begin position="217"/>
        <end position="251"/>
    </location>
</feature>
<feature type="region of interest" description="Disordered" evidence="2">
    <location>
        <begin position="1"/>
        <end position="20"/>
    </location>
</feature>
<dbReference type="SMART" id="SM00516">
    <property type="entry name" value="SEC14"/>
    <property type="match status" value="1"/>
</dbReference>
<dbReference type="SMART" id="SM00194">
    <property type="entry name" value="PTPc"/>
    <property type="match status" value="1"/>
</dbReference>
<dbReference type="SUPFAM" id="SSF52087">
    <property type="entry name" value="CRAL/TRIO domain"/>
    <property type="match status" value="1"/>
</dbReference>
<evidence type="ECO:0000256" key="2">
    <source>
        <dbReference type="SAM" id="MobiDB-lite"/>
    </source>
</evidence>
<evidence type="ECO:0008006" key="7">
    <source>
        <dbReference type="Google" id="ProtNLM"/>
    </source>
</evidence>
<dbReference type="Pfam" id="PF00650">
    <property type="entry name" value="CRAL_TRIO"/>
    <property type="match status" value="1"/>
</dbReference>
<evidence type="ECO:0000313" key="6">
    <source>
        <dbReference type="WBParaSite" id="SMTH1_105220.1"/>
    </source>
</evidence>
<feature type="domain" description="Tyrosine-protein phosphatase" evidence="3">
    <location>
        <begin position="873"/>
        <end position="1022"/>
    </location>
</feature>